<feature type="domain" description="AB hydrolase-1" evidence="2">
    <location>
        <begin position="71"/>
        <end position="317"/>
    </location>
</feature>
<protein>
    <submittedName>
        <fullName evidence="3">Aminoacrylate hydrolase RutD</fullName>
    </submittedName>
</protein>
<proteinExistence type="predicted"/>
<keyword evidence="1" id="KW-0472">Membrane</keyword>
<dbReference type="Pfam" id="PF00561">
    <property type="entry name" value="Abhydrolase_1"/>
    <property type="match status" value="1"/>
</dbReference>
<organism evidence="3 4">
    <name type="scientific">Herpetosiphon gulosus</name>
    <dbReference type="NCBI Taxonomy" id="1973496"/>
    <lineage>
        <taxon>Bacteria</taxon>
        <taxon>Bacillati</taxon>
        <taxon>Chloroflexota</taxon>
        <taxon>Chloroflexia</taxon>
        <taxon>Herpetosiphonales</taxon>
        <taxon>Herpetosiphonaceae</taxon>
        <taxon>Herpetosiphon</taxon>
    </lineage>
</organism>
<evidence type="ECO:0000259" key="2">
    <source>
        <dbReference type="Pfam" id="PF00561"/>
    </source>
</evidence>
<dbReference type="EMBL" id="BAABRU010000015">
    <property type="protein sequence ID" value="GAA5530139.1"/>
    <property type="molecule type" value="Genomic_DNA"/>
</dbReference>
<dbReference type="InterPro" id="IPR029058">
    <property type="entry name" value="AB_hydrolase_fold"/>
</dbReference>
<keyword evidence="4" id="KW-1185">Reference proteome</keyword>
<feature type="transmembrane region" description="Helical" evidence="1">
    <location>
        <begin position="20"/>
        <end position="39"/>
    </location>
</feature>
<dbReference type="InterPro" id="IPR050266">
    <property type="entry name" value="AB_hydrolase_sf"/>
</dbReference>
<dbReference type="GO" id="GO:0016787">
    <property type="term" value="F:hydrolase activity"/>
    <property type="evidence" value="ECO:0007669"/>
    <property type="project" value="UniProtKB-KW"/>
</dbReference>
<comment type="caution">
    <text evidence="3">The sequence shown here is derived from an EMBL/GenBank/DDBJ whole genome shotgun (WGS) entry which is preliminary data.</text>
</comment>
<dbReference type="PRINTS" id="PR00111">
    <property type="entry name" value="ABHYDROLASE"/>
</dbReference>
<keyword evidence="1" id="KW-1133">Transmembrane helix</keyword>
<dbReference type="PANTHER" id="PTHR43798:SF5">
    <property type="entry name" value="MONOACYLGLYCEROL LIPASE ABHD6"/>
    <property type="match status" value="1"/>
</dbReference>
<dbReference type="Gene3D" id="3.40.50.1820">
    <property type="entry name" value="alpha/beta hydrolase"/>
    <property type="match status" value="1"/>
</dbReference>
<dbReference type="RefSeq" id="WP_345723731.1">
    <property type="nucleotide sequence ID" value="NZ_BAABRU010000015.1"/>
</dbReference>
<reference evidence="3 4" key="1">
    <citation type="submission" date="2024-02" db="EMBL/GenBank/DDBJ databases">
        <title>Herpetosiphon gulosus NBRC 112829.</title>
        <authorList>
            <person name="Ichikawa N."/>
            <person name="Katano-Makiyama Y."/>
            <person name="Hidaka K."/>
        </authorList>
    </citation>
    <scope>NUCLEOTIDE SEQUENCE [LARGE SCALE GENOMIC DNA]</scope>
    <source>
        <strain evidence="3 4">NBRC 112829</strain>
    </source>
</reference>
<dbReference type="InterPro" id="IPR000073">
    <property type="entry name" value="AB_hydrolase_1"/>
</dbReference>
<evidence type="ECO:0000313" key="4">
    <source>
        <dbReference type="Proteomes" id="UP001428290"/>
    </source>
</evidence>
<sequence length="335" mass="36966">MKIKPQKRSLLRRIGRWLGWIGLLMIGLLIGGWAFQRWASQRDRQRFLPAEQQIMVNGHAMRLICMGSGSPTIVLESGLGDGADVWGLVQPALAEQYRVCAYDRVGMGWSAAVADKADRASIAETLHELLNHANVPAPYVLVGHSAGGVYVREYAQRYPEQVVGLVLVDSSHEQQRQRQSQLDEDPFAVMRQSMQACDALAPFGIIRLTKLFEQSQTTYAKLPQPAQASIAASLYQTSTCSAMDAALAAITKDLNQAQAPQSLKDLPLVVLTRGIADNTMPAEFEQTWDSLQQELAQLSSNSQHQIAETSGHYIHLDQPELVIGAVEWVISHQAK</sequence>
<accession>A0ABP9X412</accession>
<dbReference type="PANTHER" id="PTHR43798">
    <property type="entry name" value="MONOACYLGLYCEROL LIPASE"/>
    <property type="match status" value="1"/>
</dbReference>
<evidence type="ECO:0000256" key="1">
    <source>
        <dbReference type="SAM" id="Phobius"/>
    </source>
</evidence>
<dbReference type="SUPFAM" id="SSF53474">
    <property type="entry name" value="alpha/beta-Hydrolases"/>
    <property type="match status" value="1"/>
</dbReference>
<dbReference type="Proteomes" id="UP001428290">
    <property type="component" value="Unassembled WGS sequence"/>
</dbReference>
<evidence type="ECO:0000313" key="3">
    <source>
        <dbReference type="EMBL" id="GAA5530139.1"/>
    </source>
</evidence>
<keyword evidence="3" id="KW-0378">Hydrolase</keyword>
<name>A0ABP9X412_9CHLR</name>
<gene>
    <name evidence="3" type="primary">rutD_1</name>
    <name evidence="3" type="ORF">Hgul01_03957</name>
</gene>
<keyword evidence="1" id="KW-0812">Transmembrane</keyword>